<evidence type="ECO:0000313" key="2">
    <source>
        <dbReference type="Proteomes" id="UP000829401"/>
    </source>
</evidence>
<evidence type="ECO:0000313" key="1">
    <source>
        <dbReference type="EMBL" id="UNO47181.1"/>
    </source>
</evidence>
<dbReference type="eggNOG" id="COG0189">
    <property type="taxonomic scope" value="Bacteria"/>
</dbReference>
<dbReference type="AlphaFoldDB" id="T0CJW1"/>
<proteinExistence type="predicted"/>
<dbReference type="KEGG" id="aaco:K1I37_10485"/>
<sequence>MAYYLLHRNQPSAKRLLASLSRLSRYRATNSVSDSDVLVRWGAAEESDPAHGAVLNTKDAIDRISSRVEMAKFLRRVGVRVAPRSTKSGGITTFTRQYRIPMFDLVPIGCFRSDSGAGWSSARISRVHASFHEISVTEDKQTRRAVFLATRTLHALGLDFGMVSIGVGPKGLLQVMDVTATPVLEGRLLEMYKDAMTAFMEREEQARRGTYTVTLGTDIEIMLRNPQGKMVLASNYFTRRGRIGCDDRSVNFDGKRLPLMELRPAPDPTPNGLLQNLKRLMREASERINRPNVEWRAGSMPFRPYCTGGHIHFSGVPFSSRLVKVLDNYLGLPLMAVEDRRTAGLRRPKYGYLGDIRHKDYGGFEYRTPGSFVCSQVVTTAAFHLAHMLASHYRDFSLPDIYSPSMQIAFYEGQIGALRPLILRNIETIRRHAAYTQYREYIEPLFVMIEQGQTWNEQRDVRVEWGIPTRRTRATGNVRTRRAKVAGAR</sequence>
<dbReference type="InterPro" id="IPR025681">
    <property type="entry name" value="COOH-NH2_lig"/>
</dbReference>
<protein>
    <submittedName>
        <fullName evidence="1">Uncharacterized protein</fullName>
    </submittedName>
</protein>
<keyword evidence="2" id="KW-1185">Reference proteome</keyword>
<accession>T0CJW1</accession>
<name>T0CJW1_ALIAG</name>
<dbReference type="OrthoDB" id="2078085at2"/>
<dbReference type="Pfam" id="PF14395">
    <property type="entry name" value="COOH-NH2_lig"/>
    <property type="match status" value="1"/>
</dbReference>
<dbReference type="STRING" id="1356854.N007_18515"/>
<reference evidence="2" key="1">
    <citation type="journal article" date="2022" name="G3 (Bethesda)">
        <title>Unveiling the complete genome sequence of Alicyclobacillus acidoterrestris DSM 3922T, a taint-producing strain.</title>
        <authorList>
            <person name="Leonardo I.C."/>
            <person name="Barreto Crespo M.T."/>
            <person name="Gaspar F.B."/>
        </authorList>
    </citation>
    <scope>NUCLEOTIDE SEQUENCE [LARGE SCALE GENOMIC DNA]</scope>
    <source>
        <strain evidence="2">DSM 3922</strain>
    </source>
</reference>
<dbReference type="EMBL" id="CP080467">
    <property type="protein sequence ID" value="UNO47181.1"/>
    <property type="molecule type" value="Genomic_DNA"/>
</dbReference>
<organism evidence="1 2">
    <name type="scientific">Alicyclobacillus acidoterrestris (strain ATCC 49025 / DSM 3922 / CIP 106132 / NCIMB 13137 / GD3B)</name>
    <dbReference type="NCBI Taxonomy" id="1356854"/>
    <lineage>
        <taxon>Bacteria</taxon>
        <taxon>Bacillati</taxon>
        <taxon>Bacillota</taxon>
        <taxon>Bacilli</taxon>
        <taxon>Bacillales</taxon>
        <taxon>Alicyclobacillaceae</taxon>
        <taxon>Alicyclobacillus</taxon>
    </lineage>
</organism>
<accession>A0A9E7CWW9</accession>
<dbReference type="RefSeq" id="WP_021294809.1">
    <property type="nucleotide sequence ID" value="NZ_AURB01000015.1"/>
</dbReference>
<dbReference type="Proteomes" id="UP000829401">
    <property type="component" value="Chromosome"/>
</dbReference>
<gene>
    <name evidence="1" type="ORF">K1I37_10485</name>
</gene>